<reference evidence="4 5" key="1">
    <citation type="submission" date="2021-07" db="EMBL/GenBank/DDBJ databases">
        <title>Paenibacillus radiodurans sp. nov., isolated from the southeastern edge of Tengger Desert.</title>
        <authorList>
            <person name="Zhang G."/>
        </authorList>
    </citation>
    <scope>NUCLEOTIDE SEQUENCE [LARGE SCALE GENOMIC DNA]</scope>
    <source>
        <strain evidence="4 5">DT7-4</strain>
    </source>
</reference>
<keyword evidence="5" id="KW-1185">Reference proteome</keyword>
<accession>A0ABS7DBB5</accession>
<dbReference type="PANTHER" id="PTHR13610">
    <property type="entry name" value="METHYLTRANSFERASE DOMAIN-CONTAINING PROTEIN"/>
    <property type="match status" value="1"/>
</dbReference>
<organism evidence="4 5">
    <name type="scientific">Paenibacillus oenotherae</name>
    <dbReference type="NCBI Taxonomy" id="1435645"/>
    <lineage>
        <taxon>Bacteria</taxon>
        <taxon>Bacillati</taxon>
        <taxon>Bacillota</taxon>
        <taxon>Bacilli</taxon>
        <taxon>Bacillales</taxon>
        <taxon>Paenibacillaceae</taxon>
        <taxon>Paenibacillus</taxon>
    </lineage>
</organism>
<dbReference type="InterPro" id="IPR026170">
    <property type="entry name" value="FAM173A/B"/>
</dbReference>
<dbReference type="GO" id="GO:0008168">
    <property type="term" value="F:methyltransferase activity"/>
    <property type="evidence" value="ECO:0007669"/>
    <property type="project" value="UniProtKB-KW"/>
</dbReference>
<evidence type="ECO:0000256" key="2">
    <source>
        <dbReference type="ARBA" id="ARBA00022679"/>
    </source>
</evidence>
<evidence type="ECO:0000256" key="3">
    <source>
        <dbReference type="ARBA" id="ARBA00022691"/>
    </source>
</evidence>
<keyword evidence="3" id="KW-0949">S-adenosyl-L-methionine</keyword>
<proteinExistence type="predicted"/>
<keyword evidence="2" id="KW-0808">Transferase</keyword>
<dbReference type="PANTHER" id="PTHR13610:SF11">
    <property type="entry name" value="METHYLTRANSFERASE DOMAIN-CONTAINING PROTEIN"/>
    <property type="match status" value="1"/>
</dbReference>
<protein>
    <submittedName>
        <fullName evidence="4">Class I SAM-dependent methyltransferase</fullName>
    </submittedName>
</protein>
<evidence type="ECO:0000313" key="4">
    <source>
        <dbReference type="EMBL" id="MBW7477230.1"/>
    </source>
</evidence>
<dbReference type="Proteomes" id="UP000812277">
    <property type="component" value="Unassembled WGS sequence"/>
</dbReference>
<sequence>MISLYNAISLLFVVVVLLAVLSIVYASWRNGISPMPSSAIVRYAVSNEINRLEKGGIIVEAGSGWGTLALHVLRHCSCQKLIGIENSPVPLWVSRLSVRLLLSRKSALRGIITFNRGDIYTYSYERADVVLCYLYPGAMERLNLAFNERLKPGARVISVCFALPGWRPERIITCNDLYRTKIYVYRTVGYSGNIHS</sequence>
<keyword evidence="1 4" id="KW-0489">Methyltransferase</keyword>
<dbReference type="GO" id="GO:0032259">
    <property type="term" value="P:methylation"/>
    <property type="evidence" value="ECO:0007669"/>
    <property type="project" value="UniProtKB-KW"/>
</dbReference>
<gene>
    <name evidence="4" type="ORF">K0T92_21160</name>
</gene>
<evidence type="ECO:0000313" key="5">
    <source>
        <dbReference type="Proteomes" id="UP000812277"/>
    </source>
</evidence>
<name>A0ABS7DBB5_9BACL</name>
<dbReference type="EMBL" id="JAHZIJ010000021">
    <property type="protein sequence ID" value="MBW7477230.1"/>
    <property type="molecule type" value="Genomic_DNA"/>
</dbReference>
<dbReference type="InterPro" id="IPR029063">
    <property type="entry name" value="SAM-dependent_MTases_sf"/>
</dbReference>
<evidence type="ECO:0000256" key="1">
    <source>
        <dbReference type="ARBA" id="ARBA00022603"/>
    </source>
</evidence>
<comment type="caution">
    <text evidence="4">The sequence shown here is derived from an EMBL/GenBank/DDBJ whole genome shotgun (WGS) entry which is preliminary data.</text>
</comment>
<dbReference type="Gene3D" id="3.40.50.150">
    <property type="entry name" value="Vaccinia Virus protein VP39"/>
    <property type="match status" value="1"/>
</dbReference>
<dbReference type="CDD" id="cd02440">
    <property type="entry name" value="AdoMet_MTases"/>
    <property type="match status" value="1"/>
</dbReference>
<dbReference type="SUPFAM" id="SSF53335">
    <property type="entry name" value="S-adenosyl-L-methionine-dependent methyltransferases"/>
    <property type="match status" value="1"/>
</dbReference>